<organism evidence="2 3">
    <name type="scientific">Methylocella tundrae</name>
    <dbReference type="NCBI Taxonomy" id="227605"/>
    <lineage>
        <taxon>Bacteria</taxon>
        <taxon>Pseudomonadati</taxon>
        <taxon>Pseudomonadota</taxon>
        <taxon>Alphaproteobacteria</taxon>
        <taxon>Hyphomicrobiales</taxon>
        <taxon>Beijerinckiaceae</taxon>
        <taxon>Methylocella</taxon>
    </lineage>
</organism>
<name>A0A8B6M8R9_METTU</name>
<gene>
    <name evidence="2" type="ORF">MPC4_320019</name>
</gene>
<protein>
    <submittedName>
        <fullName evidence="2">Uncharacterized protein</fullName>
    </submittedName>
</protein>
<sequence>MTFYEHDISSLVTVAASGKDDCDQRVARSQEPRPAEANRSWAQRQAREATLQLPQRAIANATCITRSGLLRP</sequence>
<feature type="compositionally biased region" description="Basic and acidic residues" evidence="1">
    <location>
        <begin position="19"/>
        <end position="36"/>
    </location>
</feature>
<feature type="region of interest" description="Disordered" evidence="1">
    <location>
        <begin position="19"/>
        <end position="48"/>
    </location>
</feature>
<dbReference type="EMBL" id="CABFMQ020000090">
    <property type="protein sequence ID" value="VTZ51187.1"/>
    <property type="molecule type" value="Genomic_DNA"/>
</dbReference>
<evidence type="ECO:0000313" key="2">
    <source>
        <dbReference type="EMBL" id="VTZ51187.1"/>
    </source>
</evidence>
<proteinExistence type="predicted"/>
<dbReference type="AlphaFoldDB" id="A0A8B6M8R9"/>
<evidence type="ECO:0000313" key="3">
    <source>
        <dbReference type="Proteomes" id="UP000485880"/>
    </source>
</evidence>
<dbReference type="Proteomes" id="UP000485880">
    <property type="component" value="Unassembled WGS sequence"/>
</dbReference>
<comment type="caution">
    <text evidence="2">The sequence shown here is derived from an EMBL/GenBank/DDBJ whole genome shotgun (WGS) entry which is preliminary data.</text>
</comment>
<keyword evidence="3" id="KW-1185">Reference proteome</keyword>
<reference evidence="2 3" key="1">
    <citation type="submission" date="2019-05" db="EMBL/GenBank/DDBJ databases">
        <authorList>
            <person name="Farhan Ul Haque M."/>
        </authorList>
    </citation>
    <scope>NUCLEOTIDE SEQUENCE [LARGE SCALE GENOMIC DNA]</scope>
    <source>
        <strain evidence="2">2</strain>
    </source>
</reference>
<evidence type="ECO:0000256" key="1">
    <source>
        <dbReference type="SAM" id="MobiDB-lite"/>
    </source>
</evidence>
<accession>A0A8B6M8R9</accession>